<protein>
    <submittedName>
        <fullName evidence="1">Uncharacterized protein</fullName>
    </submittedName>
</protein>
<evidence type="ECO:0000313" key="1">
    <source>
        <dbReference type="EMBL" id="SHD76520.1"/>
    </source>
</evidence>
<accession>A0A1M4PM35</accession>
<name>A0A1M4PM35_9FIRM</name>
<dbReference type="EMBL" id="LT669839">
    <property type="protein sequence ID" value="SHD76520.1"/>
    <property type="molecule type" value="Genomic_DNA"/>
</dbReference>
<gene>
    <name evidence="1" type="ORF">CUESP1_1147</name>
</gene>
<dbReference type="AlphaFoldDB" id="A0A1M4PM35"/>
<organism evidence="1 2">
    <name type="scientific">[Clostridium] ultunense Esp</name>
    <dbReference type="NCBI Taxonomy" id="1288971"/>
    <lineage>
        <taxon>Bacteria</taxon>
        <taxon>Bacillati</taxon>
        <taxon>Bacillota</taxon>
        <taxon>Tissierellia</taxon>
        <taxon>Tissierellales</taxon>
        <taxon>Tepidimicrobiaceae</taxon>
        <taxon>Schnuerera</taxon>
    </lineage>
</organism>
<sequence>MKLIYVYDDKTEVSKGRTRLENIRYFTG</sequence>
<proteinExistence type="predicted"/>
<evidence type="ECO:0000313" key="2">
    <source>
        <dbReference type="Proteomes" id="UP000245423"/>
    </source>
</evidence>
<reference evidence="1 2" key="1">
    <citation type="submission" date="2016-11" db="EMBL/GenBank/DDBJ databases">
        <authorList>
            <person name="Manzoor S."/>
        </authorList>
    </citation>
    <scope>NUCLEOTIDE SEQUENCE [LARGE SCALE GENOMIC DNA]</scope>
    <source>
        <strain evidence="1">Clostridium ultunense strain Esp</strain>
    </source>
</reference>
<keyword evidence="2" id="KW-1185">Reference proteome</keyword>
<dbReference type="Proteomes" id="UP000245423">
    <property type="component" value="Chromosome 1"/>
</dbReference>